<dbReference type="PRINTS" id="PR00387">
    <property type="entry name" value="PDIESTERASE1"/>
</dbReference>
<comment type="pathway">
    <text evidence="1">Purine metabolism; 3',5'-cyclic AMP degradation; AMP from 3',5'-cyclic AMP: step 1/1.</text>
</comment>
<keyword evidence="5 9" id="KW-0378">Hydrolase</keyword>
<sequence length="1692" mass="194053">MEQFTRSSTRKNTRRKSEFFCGARSTTLYTPRHVSIKEEENLLSTSLFEKLSQIIDPEKASIESIQDTFVNLIKSFTHSNWVELLLLEDNALRVCGRKQSIQTLIIDETTSLPGLTASKQEPILITNSHTSVFYAQFSIKLSAYSTLTKTATKPTSTACIPLFDIDQKLYGVVQLFNKQERTNSANMFTNEDVNTVQSIGRLFGEILHSRNKYFDVKFDYSQSASFLSDQIDLFKTVNHITRRKRLLTEIQYILEANPTVNCSIIKVMNDIMDSVSTVLLLNNHGSLHTFISAGEKLDLEAVEKFSEYRVISYNEIINIRDLQSEPLCSKTVSSLYKNCLICPIKSPQNEKIGALFFFREIQEFKKIDELLGEEICKMLGNISIQNFVDKTKFIENSITSEEVKGIINSFYHYTLKKSGKLFDYGEMIREIKRKICKIIQVDSCSVYIADQHEKSLWTTSEFSDITVVPRSQETLLWNAYDLRSTVHLPNEEFDDLGDIDIYKDKDVLCTAILGEKLKDPVTGVILITRESPPFSKDEIWMLEKFTMGLGRIFDSLFMQFLPDWPYIVTEPKSADILMKSPPTFFEESKLKIRGNFHRSGSIPLSRGRLESFDMIELRSKNSKKERFVKNITTVISMPFEKLEGLKSSLFSIQYSEEPLKDFTESLSKIVNCKKSSLYLYDNFRNQILDFYRKFPLPPKGLVKKCIDDRNTIYIPSKAFLNLDFSLDIDAFHSTSPVDSILLVPVMHISGNILGVIIFVNFDHELSEEEISSIKSLAFILWEISLCTDKDSNNWKSVVEDYRKMTMFKQWYKQIYSVSNSTFQKLAFCKEVAFKVVTQEKFENLLQTAFDVINAVTNAEKCTIIYKDYDGYYEFSKEQIFVATQYADQEISFYNKIFKDGITVTSQPNSNSYSIIYVPIFFNAECIAMLRVINKKDATLRSYIDFTSQDEQFLLEFVKSLANPIKDNPTPSSESLKQLTQTICQAAANYKNNSTLITIRTAAQHLFDCELSVIYSLKGSKLTIRPQGLEHEAPEGHSLEIGQGIAGFVALNRKTEIIESVYSDKRFDPKIDKLSGYKTSNMMCMPLVDSYGKVIGVLQLINKRNGFFTEKEIPALEDFAEIMIAFIQNGELIRKIIEEKSTLLEISNSIADYILVINNEEKLYYTNKPIEPIFGVSEGEVAKLSYFAWLHGNRQLIEDIGTVMHNPEQKIRKTSQKIKKAGRKISSFQTEIDGKNANKTFNYRIMQLQSSNTDYLTGVVVILEDASALEALQSEFKEVQNHLRSMAVPFNTETQLQVCISELNFISSNVGNEHISEQIQEIIGRLKAGGLTKPKAPNLNDKLRSILNMTTADQFEKDSSPLHEFTFTMPTQDKIVPLEVLRNWNLNAFQVDNEFNWIYTMFHDFSLIATFKIEENTLFSFISSLKNICEQRKNPFHNFYHCFNVMHASYMLLSITPAGGYFEVNDILALLVAGICHDLDHTGRTNMYEVNSRSEFSILYHDKSVLEQHHAAVAFQTLQDDKNNILKAVSRENYMNIRKMIIMAILGTDMSKHISMISNMTARFNDLLINPIGKVAKDKEKLGQLILHCADLAHPTKPFRIYEMWSMLVCQEFSDQYADEERNGLPLSVFMKDLDRPQVYYSNEIGFLNYVVVPVWKCLNLLVQPSIDFVLEGLENNIATMKQKLEDWKEAEG</sequence>
<feature type="binding site" evidence="8">
    <location>
        <position position="1476"/>
    </location>
    <ligand>
        <name>Zn(2+)</name>
        <dbReference type="ChEBI" id="CHEBI:29105"/>
        <label>1</label>
    </ligand>
</feature>
<dbReference type="SMART" id="SM00065">
    <property type="entry name" value="GAF"/>
    <property type="match status" value="2"/>
</dbReference>
<feature type="domain" description="PDEase" evidence="11">
    <location>
        <begin position="1349"/>
        <end position="1687"/>
    </location>
</feature>
<feature type="binding site" evidence="8">
    <location>
        <position position="1477"/>
    </location>
    <ligand>
        <name>Zn(2+)</name>
        <dbReference type="ChEBI" id="CHEBI:29105"/>
        <label>2</label>
    </ligand>
</feature>
<dbReference type="InterPro" id="IPR000014">
    <property type="entry name" value="PAS"/>
</dbReference>
<evidence type="ECO:0000256" key="5">
    <source>
        <dbReference type="ARBA" id="ARBA00022801"/>
    </source>
</evidence>
<organism evidence="12 13">
    <name type="scientific">Blepharisma stoltei</name>
    <dbReference type="NCBI Taxonomy" id="1481888"/>
    <lineage>
        <taxon>Eukaryota</taxon>
        <taxon>Sar</taxon>
        <taxon>Alveolata</taxon>
        <taxon>Ciliophora</taxon>
        <taxon>Postciliodesmatophora</taxon>
        <taxon>Heterotrichea</taxon>
        <taxon>Heterotrichida</taxon>
        <taxon>Blepharismidae</taxon>
        <taxon>Blepharisma</taxon>
    </lineage>
</organism>
<evidence type="ECO:0000256" key="9">
    <source>
        <dbReference type="RuleBase" id="RU363067"/>
    </source>
</evidence>
<feature type="binding site" evidence="8">
    <location>
        <position position="1590"/>
    </location>
    <ligand>
        <name>Zn(2+)</name>
        <dbReference type="ChEBI" id="CHEBI:29105"/>
        <label>1</label>
    </ligand>
</feature>
<accession>A0AAU9IHS4</accession>
<dbReference type="EMBL" id="CAJZBQ010000010">
    <property type="protein sequence ID" value="CAG9313365.1"/>
    <property type="molecule type" value="Genomic_DNA"/>
</dbReference>
<dbReference type="InterPro" id="IPR029016">
    <property type="entry name" value="GAF-like_dom_sf"/>
</dbReference>
<evidence type="ECO:0000256" key="1">
    <source>
        <dbReference type="ARBA" id="ARBA00004703"/>
    </source>
</evidence>
<dbReference type="GO" id="GO:0007165">
    <property type="term" value="P:signal transduction"/>
    <property type="evidence" value="ECO:0007669"/>
    <property type="project" value="InterPro"/>
</dbReference>
<dbReference type="InterPro" id="IPR036971">
    <property type="entry name" value="PDEase_catalytic_dom_sf"/>
</dbReference>
<evidence type="ECO:0000256" key="8">
    <source>
        <dbReference type="PIRSR" id="PIRSR623088-3"/>
    </source>
</evidence>
<keyword evidence="4 8" id="KW-0479">Metal-binding</keyword>
<comment type="caution">
    <text evidence="12">The sequence shown here is derived from an EMBL/GenBank/DDBJ whole genome shotgun (WGS) entry which is preliminary data.</text>
</comment>
<keyword evidence="6" id="KW-0114">cAMP</keyword>
<protein>
    <recommendedName>
        <fullName evidence="9">Phosphodiesterase</fullName>
        <ecNumber evidence="9">3.1.4.-</ecNumber>
    </recommendedName>
</protein>
<gene>
    <name evidence="12" type="ORF">BSTOLATCC_MIC8637</name>
</gene>
<feature type="active site" description="Proton donor" evidence="7">
    <location>
        <position position="1436"/>
    </location>
</feature>
<dbReference type="InterPro" id="IPR003018">
    <property type="entry name" value="GAF"/>
</dbReference>
<dbReference type="Proteomes" id="UP001162131">
    <property type="component" value="Unassembled WGS sequence"/>
</dbReference>
<feature type="domain" description="PAS" evidence="10">
    <location>
        <begin position="1138"/>
        <end position="1180"/>
    </location>
</feature>
<dbReference type="GO" id="GO:0046872">
    <property type="term" value="F:metal ion binding"/>
    <property type="evidence" value="ECO:0007669"/>
    <property type="project" value="UniProtKB-KW"/>
</dbReference>
<evidence type="ECO:0000256" key="7">
    <source>
        <dbReference type="PIRSR" id="PIRSR623088-1"/>
    </source>
</evidence>
<dbReference type="InterPro" id="IPR003607">
    <property type="entry name" value="HD/PDEase_dom"/>
</dbReference>
<dbReference type="SUPFAM" id="SSF55781">
    <property type="entry name" value="GAF domain-like"/>
    <property type="match status" value="6"/>
</dbReference>
<evidence type="ECO:0000313" key="13">
    <source>
        <dbReference type="Proteomes" id="UP001162131"/>
    </source>
</evidence>
<evidence type="ECO:0000259" key="10">
    <source>
        <dbReference type="PROSITE" id="PS50112"/>
    </source>
</evidence>
<dbReference type="CDD" id="cd00077">
    <property type="entry name" value="HDc"/>
    <property type="match status" value="1"/>
</dbReference>
<dbReference type="Gene3D" id="1.10.1300.10">
    <property type="entry name" value="3'5'-cyclic nucleotide phosphodiesterase, catalytic domain"/>
    <property type="match status" value="1"/>
</dbReference>
<dbReference type="EC" id="3.1.4.-" evidence="9"/>
<dbReference type="InterPro" id="IPR023088">
    <property type="entry name" value="PDEase"/>
</dbReference>
<evidence type="ECO:0000256" key="6">
    <source>
        <dbReference type="ARBA" id="ARBA00023149"/>
    </source>
</evidence>
<dbReference type="GO" id="GO:0004114">
    <property type="term" value="F:3',5'-cyclic-nucleotide phosphodiesterase activity"/>
    <property type="evidence" value="ECO:0007669"/>
    <property type="project" value="InterPro"/>
</dbReference>
<proteinExistence type="inferred from homology"/>
<evidence type="ECO:0000256" key="2">
    <source>
        <dbReference type="ARBA" id="ARBA00006437"/>
    </source>
</evidence>
<evidence type="ECO:0000256" key="3">
    <source>
        <dbReference type="ARBA" id="ARBA00022535"/>
    </source>
</evidence>
<reference evidence="12" key="1">
    <citation type="submission" date="2021-09" db="EMBL/GenBank/DDBJ databases">
        <authorList>
            <consortium name="AG Swart"/>
            <person name="Singh M."/>
            <person name="Singh A."/>
            <person name="Seah K."/>
            <person name="Emmerich C."/>
        </authorList>
    </citation>
    <scope>NUCLEOTIDE SEQUENCE</scope>
    <source>
        <strain evidence="12">ATCC30299</strain>
    </source>
</reference>
<dbReference type="Pfam" id="PF00233">
    <property type="entry name" value="PDEase_I"/>
    <property type="match status" value="1"/>
</dbReference>
<dbReference type="Pfam" id="PF01590">
    <property type="entry name" value="GAF"/>
    <property type="match status" value="2"/>
</dbReference>
<evidence type="ECO:0000256" key="4">
    <source>
        <dbReference type="ARBA" id="ARBA00022723"/>
    </source>
</evidence>
<keyword evidence="3" id="KW-0140">cGMP</keyword>
<evidence type="ECO:0000259" key="11">
    <source>
        <dbReference type="PROSITE" id="PS51845"/>
    </source>
</evidence>
<comment type="cofactor">
    <cofactor evidence="9">
        <name>a divalent metal cation</name>
        <dbReference type="ChEBI" id="CHEBI:60240"/>
    </cofactor>
    <text evidence="9">Binds 2 divalent metal cations per subunit. Site 1 may preferentially bind zinc ions, while site 2 has a preference for magnesium and/or manganese ions.</text>
</comment>
<dbReference type="PANTHER" id="PTHR11347">
    <property type="entry name" value="CYCLIC NUCLEOTIDE PHOSPHODIESTERASE"/>
    <property type="match status" value="1"/>
</dbReference>
<feature type="binding site" evidence="8">
    <location>
        <position position="1477"/>
    </location>
    <ligand>
        <name>Zn(2+)</name>
        <dbReference type="ChEBI" id="CHEBI:29105"/>
        <label>1</label>
    </ligand>
</feature>
<dbReference type="SUPFAM" id="SSF109604">
    <property type="entry name" value="HD-domain/PDEase-like"/>
    <property type="match status" value="1"/>
</dbReference>
<dbReference type="PROSITE" id="PS00126">
    <property type="entry name" value="PDEASE_I_1"/>
    <property type="match status" value="1"/>
</dbReference>
<keyword evidence="13" id="KW-1185">Reference proteome</keyword>
<dbReference type="InterPro" id="IPR023174">
    <property type="entry name" value="PDEase_CS"/>
</dbReference>
<dbReference type="PROSITE" id="PS51845">
    <property type="entry name" value="PDEASE_I_2"/>
    <property type="match status" value="1"/>
</dbReference>
<comment type="similarity">
    <text evidence="2">Belongs to the cyclic nucleotide phosphodiesterase family. PDE8 subfamily.</text>
</comment>
<feature type="binding site" evidence="8">
    <location>
        <position position="1440"/>
    </location>
    <ligand>
        <name>Zn(2+)</name>
        <dbReference type="ChEBI" id="CHEBI:29105"/>
        <label>1</label>
    </ligand>
</feature>
<dbReference type="Gene3D" id="3.30.450.20">
    <property type="entry name" value="PAS domain"/>
    <property type="match status" value="1"/>
</dbReference>
<dbReference type="Gene3D" id="3.30.450.40">
    <property type="match status" value="5"/>
</dbReference>
<dbReference type="SMART" id="SM00471">
    <property type="entry name" value="HDc"/>
    <property type="match status" value="1"/>
</dbReference>
<dbReference type="InterPro" id="IPR002073">
    <property type="entry name" value="PDEase_catalytic_dom"/>
</dbReference>
<evidence type="ECO:0000313" key="12">
    <source>
        <dbReference type="EMBL" id="CAG9313365.1"/>
    </source>
</evidence>
<dbReference type="PROSITE" id="PS50112">
    <property type="entry name" value="PAS"/>
    <property type="match status" value="1"/>
</dbReference>
<name>A0AAU9IHS4_9CILI</name>